<sequence>MGNEKFFIRNVEICISYLYFFVFRIIPCAVEMIVLIVDFDDVPDMSLIIGALGEVSHGKVVLNAEAIQ</sequence>
<keyword evidence="1" id="KW-1133">Transmembrane helix</keyword>
<evidence type="ECO:0000313" key="2">
    <source>
        <dbReference type="EMBL" id="MPM52879.1"/>
    </source>
</evidence>
<name>A0A645AI79_9ZZZZ</name>
<keyword evidence="1" id="KW-0472">Membrane</keyword>
<dbReference type="AlphaFoldDB" id="A0A645AI79"/>
<gene>
    <name evidence="2" type="ORF">SDC9_99643</name>
</gene>
<proteinExistence type="predicted"/>
<reference evidence="2" key="1">
    <citation type="submission" date="2019-08" db="EMBL/GenBank/DDBJ databases">
        <authorList>
            <person name="Kucharzyk K."/>
            <person name="Murdoch R.W."/>
            <person name="Higgins S."/>
            <person name="Loffler F."/>
        </authorList>
    </citation>
    <scope>NUCLEOTIDE SEQUENCE</scope>
</reference>
<accession>A0A645AI79</accession>
<protein>
    <submittedName>
        <fullName evidence="2">Uncharacterized protein</fullName>
    </submittedName>
</protein>
<comment type="caution">
    <text evidence="2">The sequence shown here is derived from an EMBL/GenBank/DDBJ whole genome shotgun (WGS) entry which is preliminary data.</text>
</comment>
<organism evidence="2">
    <name type="scientific">bioreactor metagenome</name>
    <dbReference type="NCBI Taxonomy" id="1076179"/>
    <lineage>
        <taxon>unclassified sequences</taxon>
        <taxon>metagenomes</taxon>
        <taxon>ecological metagenomes</taxon>
    </lineage>
</organism>
<dbReference type="EMBL" id="VSSQ01014073">
    <property type="protein sequence ID" value="MPM52879.1"/>
    <property type="molecule type" value="Genomic_DNA"/>
</dbReference>
<evidence type="ECO:0000256" key="1">
    <source>
        <dbReference type="SAM" id="Phobius"/>
    </source>
</evidence>
<keyword evidence="1" id="KW-0812">Transmembrane</keyword>
<feature type="transmembrane region" description="Helical" evidence="1">
    <location>
        <begin position="17"/>
        <end position="37"/>
    </location>
</feature>